<comment type="similarity">
    <text evidence="10">Belongs to the RNase Z family.</text>
</comment>
<protein>
    <recommendedName>
        <fullName evidence="2 10">Ribonuclease Z</fullName>
        <shortName evidence="10">RNase Z</shortName>
        <ecNumber evidence="2 10">3.1.26.11</ecNumber>
    </recommendedName>
    <alternativeName>
        <fullName evidence="10">tRNA 3 endonuclease</fullName>
    </alternativeName>
    <alternativeName>
        <fullName evidence="10">tRNase Z</fullName>
    </alternativeName>
</protein>
<feature type="binding site" evidence="10">
    <location>
        <position position="139"/>
    </location>
    <ligand>
        <name>Zn(2+)</name>
        <dbReference type="ChEBI" id="CHEBI:29105"/>
        <label>1</label>
        <note>catalytic</note>
    </ligand>
</feature>
<dbReference type="PANTHER" id="PTHR46018:SF2">
    <property type="entry name" value="ZINC PHOSPHODIESTERASE ELAC PROTEIN 1"/>
    <property type="match status" value="1"/>
</dbReference>
<dbReference type="Pfam" id="PF12706">
    <property type="entry name" value="Lactamase_B_2"/>
    <property type="match status" value="1"/>
</dbReference>
<dbReference type="HAMAP" id="MF_01818">
    <property type="entry name" value="RNase_Z_BN"/>
    <property type="match status" value="1"/>
</dbReference>
<dbReference type="SMART" id="SM00849">
    <property type="entry name" value="Lactamase_B"/>
    <property type="match status" value="1"/>
</dbReference>
<dbReference type="Gene3D" id="3.60.15.10">
    <property type="entry name" value="Ribonuclease Z/Hydroxyacylglutathione hydrolase-like"/>
    <property type="match status" value="1"/>
</dbReference>
<evidence type="ECO:0000313" key="14">
    <source>
        <dbReference type="Proteomes" id="UP000637695"/>
    </source>
</evidence>
<dbReference type="GO" id="GO:0042802">
    <property type="term" value="F:identical protein binding"/>
    <property type="evidence" value="ECO:0007669"/>
    <property type="project" value="UniProtKB-ARBA"/>
</dbReference>
<feature type="region of interest" description="Disordered" evidence="11">
    <location>
        <begin position="317"/>
        <end position="342"/>
    </location>
</feature>
<dbReference type="InterPro" id="IPR001279">
    <property type="entry name" value="Metallo-B-lactamas"/>
</dbReference>
<comment type="subunit">
    <text evidence="1 10">Homodimer.</text>
</comment>
<dbReference type="AlphaFoldDB" id="A0A917K3H5"/>
<name>A0A917K3H5_9BACL</name>
<feature type="binding site" evidence="10">
    <location>
        <position position="67"/>
    </location>
    <ligand>
        <name>Zn(2+)</name>
        <dbReference type="ChEBI" id="CHEBI:29105"/>
        <label>2</label>
        <note>catalytic</note>
    </ligand>
</feature>
<keyword evidence="5 10" id="KW-0479">Metal-binding</keyword>
<evidence type="ECO:0000256" key="4">
    <source>
        <dbReference type="ARBA" id="ARBA00022722"/>
    </source>
</evidence>
<keyword evidence="7 10" id="KW-0378">Hydrolase</keyword>
<evidence type="ECO:0000256" key="11">
    <source>
        <dbReference type="SAM" id="MobiDB-lite"/>
    </source>
</evidence>
<feature type="binding site" evidence="10">
    <location>
        <position position="65"/>
    </location>
    <ligand>
        <name>Zn(2+)</name>
        <dbReference type="ChEBI" id="CHEBI:29105"/>
        <label>1</label>
        <note>catalytic</note>
    </ligand>
</feature>
<evidence type="ECO:0000256" key="8">
    <source>
        <dbReference type="ARBA" id="ARBA00022833"/>
    </source>
</evidence>
<evidence type="ECO:0000256" key="5">
    <source>
        <dbReference type="ARBA" id="ARBA00022723"/>
    </source>
</evidence>
<dbReference type="InterPro" id="IPR036866">
    <property type="entry name" value="RibonucZ/Hydroxyglut_hydro"/>
</dbReference>
<feature type="binding site" evidence="10">
    <location>
        <position position="210"/>
    </location>
    <ligand>
        <name>Zn(2+)</name>
        <dbReference type="ChEBI" id="CHEBI:29105"/>
        <label>1</label>
        <note>catalytic</note>
    </ligand>
</feature>
<gene>
    <name evidence="10 13" type="primary">rnz</name>
    <name evidence="13" type="ORF">GCM10010885_05170</name>
</gene>
<dbReference type="CDD" id="cd07717">
    <property type="entry name" value="RNaseZ_ZiPD-like_MBL-fold"/>
    <property type="match status" value="1"/>
</dbReference>
<dbReference type="Pfam" id="PF23023">
    <property type="entry name" value="Anti-Pycsar_Apyc1"/>
    <property type="match status" value="1"/>
</dbReference>
<dbReference type="NCBIfam" id="NF000801">
    <property type="entry name" value="PRK00055.1-3"/>
    <property type="match status" value="1"/>
</dbReference>
<comment type="caution">
    <text evidence="13">The sequence shown here is derived from an EMBL/GenBank/DDBJ whole genome shotgun (WGS) entry which is preliminary data.</text>
</comment>
<dbReference type="GO" id="GO:0042781">
    <property type="term" value="F:3'-tRNA processing endoribonuclease activity"/>
    <property type="evidence" value="ECO:0007669"/>
    <property type="project" value="UniProtKB-UniRule"/>
</dbReference>
<reference evidence="13" key="1">
    <citation type="journal article" date="2014" name="Int. J. Syst. Evol. Microbiol.">
        <title>Complete genome sequence of Corynebacterium casei LMG S-19264T (=DSM 44701T), isolated from a smear-ripened cheese.</title>
        <authorList>
            <consortium name="US DOE Joint Genome Institute (JGI-PGF)"/>
            <person name="Walter F."/>
            <person name="Albersmeier A."/>
            <person name="Kalinowski J."/>
            <person name="Ruckert C."/>
        </authorList>
    </citation>
    <scope>NUCLEOTIDE SEQUENCE</scope>
    <source>
        <strain evidence="13">JCM 18487</strain>
    </source>
</reference>
<evidence type="ECO:0000256" key="7">
    <source>
        <dbReference type="ARBA" id="ARBA00022801"/>
    </source>
</evidence>
<accession>A0A917K3H5</accession>
<reference evidence="13" key="2">
    <citation type="submission" date="2020-09" db="EMBL/GenBank/DDBJ databases">
        <authorList>
            <person name="Sun Q."/>
            <person name="Ohkuma M."/>
        </authorList>
    </citation>
    <scope>NUCLEOTIDE SEQUENCE</scope>
    <source>
        <strain evidence="13">JCM 18487</strain>
    </source>
</reference>
<feature type="compositionally biased region" description="Polar residues" evidence="11">
    <location>
        <begin position="332"/>
        <end position="342"/>
    </location>
</feature>
<feature type="domain" description="Metallo-beta-lactamase" evidence="12">
    <location>
        <begin position="18"/>
        <end position="237"/>
    </location>
</feature>
<evidence type="ECO:0000256" key="10">
    <source>
        <dbReference type="HAMAP-Rule" id="MF_01818"/>
    </source>
</evidence>
<feature type="binding site" evidence="10">
    <location>
        <position position="63"/>
    </location>
    <ligand>
        <name>Zn(2+)</name>
        <dbReference type="ChEBI" id="CHEBI:29105"/>
        <label>1</label>
        <note>catalytic</note>
    </ligand>
</feature>
<comment type="function">
    <text evidence="9 10">Zinc phosphodiesterase, which displays some tRNA 3'-processing endonuclease activity. Probably involved in tRNA maturation, by removing a 3'-trailer from precursor tRNA.</text>
</comment>
<keyword evidence="14" id="KW-1185">Reference proteome</keyword>
<dbReference type="NCBIfam" id="TIGR02651">
    <property type="entry name" value="RNase_Z"/>
    <property type="match status" value="1"/>
</dbReference>
<keyword evidence="8 10" id="KW-0862">Zinc</keyword>
<feature type="active site" description="Proton acceptor" evidence="10">
    <location>
        <position position="67"/>
    </location>
</feature>
<dbReference type="EC" id="3.1.26.11" evidence="2 10"/>
<organism evidence="13 14">
    <name type="scientific">Alicyclobacillus cellulosilyticus</name>
    <dbReference type="NCBI Taxonomy" id="1003997"/>
    <lineage>
        <taxon>Bacteria</taxon>
        <taxon>Bacillati</taxon>
        <taxon>Bacillota</taxon>
        <taxon>Bacilli</taxon>
        <taxon>Bacillales</taxon>
        <taxon>Alicyclobacillaceae</taxon>
        <taxon>Alicyclobacillus</taxon>
    </lineage>
</organism>
<feature type="compositionally biased region" description="Basic and acidic residues" evidence="11">
    <location>
        <begin position="317"/>
        <end position="327"/>
    </location>
</feature>
<comment type="catalytic activity">
    <reaction evidence="10">
        <text>Endonucleolytic cleavage of RNA, removing extra 3' nucleotides from tRNA precursor, generating 3' termini of tRNAs. A 3'-hydroxy group is left at the tRNA terminus and a 5'-phosphoryl group is left at the trailer molecule.</text>
        <dbReference type="EC" id="3.1.26.11"/>
    </reaction>
</comment>
<feature type="binding site" evidence="10">
    <location>
        <position position="210"/>
    </location>
    <ligand>
        <name>Zn(2+)</name>
        <dbReference type="ChEBI" id="CHEBI:29105"/>
        <label>2</label>
        <note>catalytic</note>
    </ligand>
</feature>
<feature type="binding site" evidence="10">
    <location>
        <position position="268"/>
    </location>
    <ligand>
        <name>Zn(2+)</name>
        <dbReference type="ChEBI" id="CHEBI:29105"/>
        <label>2</label>
        <note>catalytic</note>
    </ligand>
</feature>
<evidence type="ECO:0000256" key="6">
    <source>
        <dbReference type="ARBA" id="ARBA00022759"/>
    </source>
</evidence>
<dbReference type="Proteomes" id="UP000637695">
    <property type="component" value="Unassembled WGS sequence"/>
</dbReference>
<dbReference type="GO" id="GO:0008270">
    <property type="term" value="F:zinc ion binding"/>
    <property type="evidence" value="ECO:0007669"/>
    <property type="project" value="UniProtKB-UniRule"/>
</dbReference>
<proteinExistence type="inferred from homology"/>
<keyword evidence="4 10" id="KW-0540">Nuclease</keyword>
<dbReference type="EMBL" id="BMOY01000005">
    <property type="protein sequence ID" value="GGI98620.1"/>
    <property type="molecule type" value="Genomic_DNA"/>
</dbReference>
<feature type="binding site" evidence="10">
    <location>
        <position position="68"/>
    </location>
    <ligand>
        <name>Zn(2+)</name>
        <dbReference type="ChEBI" id="CHEBI:29105"/>
        <label>2</label>
        <note>catalytic</note>
    </ligand>
</feature>
<evidence type="ECO:0000256" key="9">
    <source>
        <dbReference type="ARBA" id="ARBA00057812"/>
    </source>
</evidence>
<keyword evidence="3 10" id="KW-0819">tRNA processing</keyword>
<dbReference type="SUPFAM" id="SSF56281">
    <property type="entry name" value="Metallo-hydrolase/oxidoreductase"/>
    <property type="match status" value="1"/>
</dbReference>
<evidence type="ECO:0000256" key="2">
    <source>
        <dbReference type="ARBA" id="ARBA00012477"/>
    </source>
</evidence>
<keyword evidence="6 10" id="KW-0255">Endonuclease</keyword>
<evidence type="ECO:0000256" key="1">
    <source>
        <dbReference type="ARBA" id="ARBA00011738"/>
    </source>
</evidence>
<comment type="cofactor">
    <cofactor evidence="10">
        <name>Zn(2+)</name>
        <dbReference type="ChEBI" id="CHEBI:29105"/>
    </cofactor>
    <text evidence="10">Binds 2 Zn(2+) ions.</text>
</comment>
<dbReference type="InterPro" id="IPR013471">
    <property type="entry name" value="RNase_Z/BN"/>
</dbReference>
<dbReference type="RefSeq" id="WP_188880972.1">
    <property type="nucleotide sequence ID" value="NZ_BMOY01000005.1"/>
</dbReference>
<evidence type="ECO:0000259" key="12">
    <source>
        <dbReference type="SMART" id="SM00849"/>
    </source>
</evidence>
<evidence type="ECO:0000313" key="13">
    <source>
        <dbReference type="EMBL" id="GGI98620.1"/>
    </source>
</evidence>
<evidence type="ECO:0000256" key="3">
    <source>
        <dbReference type="ARBA" id="ARBA00022694"/>
    </source>
</evidence>
<dbReference type="PANTHER" id="PTHR46018">
    <property type="entry name" value="ZINC PHOSPHODIESTERASE ELAC PROTEIN 1"/>
    <property type="match status" value="1"/>
</dbReference>
<dbReference type="FunFam" id="3.60.15.10:FF:000002">
    <property type="entry name" value="Ribonuclease Z"/>
    <property type="match status" value="1"/>
</dbReference>
<sequence length="342" mass="36470">MDVYFLGTGAGVPSPRRNVSALALRLDGPRGGIWLFDCGEGTQHQVLASPLKLSRLEKVFITHLHGDHIFGLPGLLATRSSQTDAPLTLYGPPGLCAFVRDALAASGTWLAYPMEVMEIKEGMVCQDASYRVEAARLDHGVPCFGYRITEQERPGRLRVEDLARLGVPPGPVYGRLKRGERIELPDGRTLDGRDLVDPPRPGRAVAVLGDTRPCTASMDLARGADLLVHEATFADAHADLAHRYGHSTARQAALIARAAGAMNLVLTHISPRYDAEDEPRLLAEAAAVFCPVSLALDHSVHDVPEQGVPAAGACDDSGCRPRADRGEPCAGTFSSGTCSSGK</sequence>